<feature type="domain" description="NfeD-like C-terminal" evidence="6">
    <location>
        <begin position="99"/>
        <end position="154"/>
    </location>
</feature>
<dbReference type="Pfam" id="PF24961">
    <property type="entry name" value="NfeD_membrane"/>
    <property type="match status" value="1"/>
</dbReference>
<evidence type="ECO:0000313" key="9">
    <source>
        <dbReference type="Proteomes" id="UP000315648"/>
    </source>
</evidence>
<evidence type="ECO:0000256" key="2">
    <source>
        <dbReference type="ARBA" id="ARBA00022692"/>
    </source>
</evidence>
<evidence type="ECO:0000256" key="1">
    <source>
        <dbReference type="ARBA" id="ARBA00004141"/>
    </source>
</evidence>
<reference evidence="8 9" key="1">
    <citation type="submission" date="2019-07" db="EMBL/GenBank/DDBJ databases">
        <title>Description of 53C-WASEF.</title>
        <authorList>
            <person name="Pitt A."/>
            <person name="Hahn M.W."/>
        </authorList>
    </citation>
    <scope>NUCLEOTIDE SEQUENCE [LARGE SCALE GENOMIC DNA]</scope>
    <source>
        <strain evidence="8 9">53C-WASEF</strain>
    </source>
</reference>
<comment type="subcellular location">
    <subcellularLocation>
        <location evidence="1">Membrane</location>
        <topology evidence="1">Multi-pass membrane protein</topology>
    </subcellularLocation>
</comment>
<keyword evidence="2 5" id="KW-0812">Transmembrane</keyword>
<name>A0A556QK30_9BACT</name>
<dbReference type="Gene3D" id="2.40.50.140">
    <property type="entry name" value="Nucleic acid-binding proteins"/>
    <property type="match status" value="1"/>
</dbReference>
<keyword evidence="3 5" id="KW-1133">Transmembrane helix</keyword>
<feature type="transmembrane region" description="Helical" evidence="5">
    <location>
        <begin position="49"/>
        <end position="72"/>
    </location>
</feature>
<evidence type="ECO:0000256" key="3">
    <source>
        <dbReference type="ARBA" id="ARBA00022989"/>
    </source>
</evidence>
<sequence length="155" mass="16522">MNTIIMFFIAGAVLLAAEVFVPGAILGIFAAIALLVGVVLSFVDYGSMGGWIAIAAALGLTGVTLWFEFMILPKTALGRRLFLKAEISGASQPPLAERETMVGQAGVADTTLAPSGYVIVAWKRYEAYSRAGLIAKGETLRVVELDNFRLIVQKN</sequence>
<dbReference type="PANTHER" id="PTHR33507:SF3">
    <property type="entry name" value="INNER MEMBRANE PROTEIN YBBJ"/>
    <property type="match status" value="1"/>
</dbReference>
<organism evidence="8 9">
    <name type="scientific">Rariglobus hedericola</name>
    <dbReference type="NCBI Taxonomy" id="2597822"/>
    <lineage>
        <taxon>Bacteria</taxon>
        <taxon>Pseudomonadati</taxon>
        <taxon>Verrucomicrobiota</taxon>
        <taxon>Opitutia</taxon>
        <taxon>Opitutales</taxon>
        <taxon>Opitutaceae</taxon>
        <taxon>Rariglobus</taxon>
    </lineage>
</organism>
<dbReference type="GO" id="GO:0008233">
    <property type="term" value="F:peptidase activity"/>
    <property type="evidence" value="ECO:0007669"/>
    <property type="project" value="UniProtKB-KW"/>
</dbReference>
<dbReference type="RefSeq" id="WP_144230799.1">
    <property type="nucleotide sequence ID" value="NZ_CBCRVV010000006.1"/>
</dbReference>
<evidence type="ECO:0000313" key="8">
    <source>
        <dbReference type="EMBL" id="TSJ76978.1"/>
    </source>
</evidence>
<feature type="domain" description="NfeD integral membrane" evidence="7">
    <location>
        <begin position="5"/>
        <end position="67"/>
    </location>
</feature>
<protein>
    <submittedName>
        <fullName evidence="8">Serine protease</fullName>
    </submittedName>
</protein>
<dbReference type="GO" id="GO:0005886">
    <property type="term" value="C:plasma membrane"/>
    <property type="evidence" value="ECO:0007669"/>
    <property type="project" value="TreeGrafter"/>
</dbReference>
<dbReference type="GO" id="GO:0006508">
    <property type="term" value="P:proteolysis"/>
    <property type="evidence" value="ECO:0007669"/>
    <property type="project" value="UniProtKB-KW"/>
</dbReference>
<dbReference type="SUPFAM" id="SSF141322">
    <property type="entry name" value="NfeD domain-like"/>
    <property type="match status" value="1"/>
</dbReference>
<evidence type="ECO:0000256" key="5">
    <source>
        <dbReference type="SAM" id="Phobius"/>
    </source>
</evidence>
<accession>A0A556QK30</accession>
<dbReference type="Proteomes" id="UP000315648">
    <property type="component" value="Unassembled WGS sequence"/>
</dbReference>
<comment type="caution">
    <text evidence="8">The sequence shown here is derived from an EMBL/GenBank/DDBJ whole genome shotgun (WGS) entry which is preliminary data.</text>
</comment>
<proteinExistence type="predicted"/>
<dbReference type="OrthoDB" id="194720at2"/>
<dbReference type="AlphaFoldDB" id="A0A556QK30"/>
<keyword evidence="4 5" id="KW-0472">Membrane</keyword>
<gene>
    <name evidence="8" type="ORF">FPL22_12750</name>
</gene>
<keyword evidence="8" id="KW-0378">Hydrolase</keyword>
<evidence type="ECO:0000259" key="7">
    <source>
        <dbReference type="Pfam" id="PF24961"/>
    </source>
</evidence>
<keyword evidence="9" id="KW-1185">Reference proteome</keyword>
<evidence type="ECO:0000256" key="4">
    <source>
        <dbReference type="ARBA" id="ARBA00023136"/>
    </source>
</evidence>
<evidence type="ECO:0000259" key="6">
    <source>
        <dbReference type="Pfam" id="PF01957"/>
    </source>
</evidence>
<dbReference type="InterPro" id="IPR056739">
    <property type="entry name" value="NfeD_membrane"/>
</dbReference>
<dbReference type="InterPro" id="IPR052165">
    <property type="entry name" value="Membrane_assoc_protease"/>
</dbReference>
<dbReference type="EMBL" id="VMBG01000002">
    <property type="protein sequence ID" value="TSJ76978.1"/>
    <property type="molecule type" value="Genomic_DNA"/>
</dbReference>
<dbReference type="InterPro" id="IPR002810">
    <property type="entry name" value="NfeD-like_C"/>
</dbReference>
<dbReference type="Pfam" id="PF01957">
    <property type="entry name" value="NfeD"/>
    <property type="match status" value="1"/>
</dbReference>
<dbReference type="PANTHER" id="PTHR33507">
    <property type="entry name" value="INNER MEMBRANE PROTEIN YBBJ"/>
    <property type="match status" value="1"/>
</dbReference>
<keyword evidence="8" id="KW-0645">Protease</keyword>
<feature type="transmembrane region" description="Helical" evidence="5">
    <location>
        <begin position="12"/>
        <end position="43"/>
    </location>
</feature>
<dbReference type="InterPro" id="IPR012340">
    <property type="entry name" value="NA-bd_OB-fold"/>
</dbReference>